<evidence type="ECO:0000256" key="2">
    <source>
        <dbReference type="ARBA" id="ARBA00008130"/>
    </source>
</evidence>
<keyword evidence="3" id="KW-0600">Photoreceptor protein</keyword>
<feature type="transmembrane region" description="Helical" evidence="11">
    <location>
        <begin position="173"/>
        <end position="195"/>
    </location>
</feature>
<comment type="subcellular location">
    <subcellularLocation>
        <location evidence="1">Membrane</location>
        <topology evidence="1">Multi-pass membrane protein</topology>
    </subcellularLocation>
</comment>
<evidence type="ECO:0000256" key="3">
    <source>
        <dbReference type="ARBA" id="ARBA00022543"/>
    </source>
</evidence>
<name>A0A6C0JJZ5_9ZZZZ</name>
<evidence type="ECO:0000256" key="9">
    <source>
        <dbReference type="ARBA" id="ARBA00023136"/>
    </source>
</evidence>
<keyword evidence="8" id="KW-0157">Chromophore</keyword>
<sequence length="260" mass="29577">MSTILQQNDKSAENKPKIVPAAPSIALTTPQDKAEIKQNPVQYYVKASFMITYILLLTTATVTFIEAMRTNVPEIRHILNLETCISLVAGYFYSIFTSQIDEFGKKDIPVDWADITKTRYIDWSITTPLMLLVLCIVLGICANRKVESKSLATIIALNYVMLYSGYLGETKQITRMTAIVVGFVAFFAMFLLIFIKLVKTKYCFENYVMFGLYIGIWGLYGVVYLFEESYKNIAMNILDCFAKCFVGLGLWLYYSKTVIL</sequence>
<keyword evidence="5 11" id="KW-0812">Transmembrane</keyword>
<keyword evidence="4" id="KW-0716">Sensory transduction</keyword>
<dbReference type="GO" id="GO:0016020">
    <property type="term" value="C:membrane"/>
    <property type="evidence" value="ECO:0007669"/>
    <property type="project" value="UniProtKB-SubCell"/>
</dbReference>
<dbReference type="PROSITE" id="PS00950">
    <property type="entry name" value="BACTERIAL_OPSIN_1"/>
    <property type="match status" value="1"/>
</dbReference>
<organism evidence="12">
    <name type="scientific">viral metagenome</name>
    <dbReference type="NCBI Taxonomy" id="1070528"/>
    <lineage>
        <taxon>unclassified sequences</taxon>
        <taxon>metagenomes</taxon>
        <taxon>organismal metagenomes</taxon>
    </lineage>
</organism>
<accession>A0A6C0JJZ5</accession>
<feature type="transmembrane region" description="Helical" evidence="11">
    <location>
        <begin position="79"/>
        <end position="100"/>
    </location>
</feature>
<evidence type="ECO:0000256" key="8">
    <source>
        <dbReference type="ARBA" id="ARBA00022991"/>
    </source>
</evidence>
<evidence type="ECO:0000256" key="5">
    <source>
        <dbReference type="ARBA" id="ARBA00022692"/>
    </source>
</evidence>
<dbReference type="AlphaFoldDB" id="A0A6C0JJZ5"/>
<protein>
    <recommendedName>
        <fullName evidence="13">Bacteriorhodopsin-like protein</fullName>
    </recommendedName>
</protein>
<dbReference type="Gene3D" id="1.20.1070.10">
    <property type="entry name" value="Rhodopsin 7-helix transmembrane proteins"/>
    <property type="match status" value="1"/>
</dbReference>
<evidence type="ECO:0000256" key="11">
    <source>
        <dbReference type="SAM" id="Phobius"/>
    </source>
</evidence>
<evidence type="ECO:0008006" key="13">
    <source>
        <dbReference type="Google" id="ProtNLM"/>
    </source>
</evidence>
<keyword evidence="9 11" id="KW-0472">Membrane</keyword>
<evidence type="ECO:0000313" key="12">
    <source>
        <dbReference type="EMBL" id="QHU05070.1"/>
    </source>
</evidence>
<dbReference type="InterPro" id="IPR001425">
    <property type="entry name" value="Arc/bac/fun_rhodopsins"/>
</dbReference>
<dbReference type="SUPFAM" id="SSF81321">
    <property type="entry name" value="Family A G protein-coupled receptor-like"/>
    <property type="match status" value="1"/>
</dbReference>
<keyword evidence="6" id="KW-0681">Retinal protein</keyword>
<evidence type="ECO:0000256" key="4">
    <source>
        <dbReference type="ARBA" id="ARBA00022606"/>
    </source>
</evidence>
<dbReference type="GO" id="GO:0007602">
    <property type="term" value="P:phototransduction"/>
    <property type="evidence" value="ECO:0007669"/>
    <property type="project" value="UniProtKB-KW"/>
</dbReference>
<feature type="transmembrane region" description="Helical" evidence="11">
    <location>
        <begin position="47"/>
        <end position="67"/>
    </location>
</feature>
<feature type="transmembrane region" description="Helical" evidence="11">
    <location>
        <begin position="232"/>
        <end position="254"/>
    </location>
</feature>
<comment type="similarity">
    <text evidence="2">Belongs to the archaeal/bacterial/fungal opsin family.</text>
</comment>
<dbReference type="GO" id="GO:0009881">
    <property type="term" value="F:photoreceptor activity"/>
    <property type="evidence" value="ECO:0007669"/>
    <property type="project" value="UniProtKB-KW"/>
</dbReference>
<feature type="transmembrane region" description="Helical" evidence="11">
    <location>
        <begin position="150"/>
        <end position="167"/>
    </location>
</feature>
<proteinExistence type="inferred from homology"/>
<evidence type="ECO:0000256" key="10">
    <source>
        <dbReference type="ARBA" id="ARBA00023170"/>
    </source>
</evidence>
<keyword evidence="10" id="KW-0675">Receptor</keyword>
<evidence type="ECO:0000256" key="7">
    <source>
        <dbReference type="ARBA" id="ARBA00022989"/>
    </source>
</evidence>
<evidence type="ECO:0000256" key="6">
    <source>
        <dbReference type="ARBA" id="ARBA00022925"/>
    </source>
</evidence>
<dbReference type="SMART" id="SM01021">
    <property type="entry name" value="Bac_rhodopsin"/>
    <property type="match status" value="1"/>
</dbReference>
<dbReference type="EMBL" id="MN740407">
    <property type="protein sequence ID" value="QHU05070.1"/>
    <property type="molecule type" value="Genomic_DNA"/>
</dbReference>
<reference evidence="12" key="1">
    <citation type="journal article" date="2020" name="Nature">
        <title>Giant virus diversity and host interactions through global metagenomics.</title>
        <authorList>
            <person name="Schulz F."/>
            <person name="Roux S."/>
            <person name="Paez-Espino D."/>
            <person name="Jungbluth S."/>
            <person name="Walsh D.A."/>
            <person name="Denef V.J."/>
            <person name="McMahon K.D."/>
            <person name="Konstantinidis K.T."/>
            <person name="Eloe-Fadrosh E.A."/>
            <person name="Kyrpides N.C."/>
            <person name="Woyke T."/>
        </authorList>
    </citation>
    <scope>NUCLEOTIDE SEQUENCE</scope>
    <source>
        <strain evidence="12">GVMAG-M-3300027708-5</strain>
    </source>
</reference>
<dbReference type="InterPro" id="IPR018229">
    <property type="entry name" value="Rhodopsin_retinal_BS"/>
</dbReference>
<keyword evidence="7 11" id="KW-1133">Transmembrane helix</keyword>
<dbReference type="Pfam" id="PF01036">
    <property type="entry name" value="Bac_rhodopsin"/>
    <property type="match status" value="1"/>
</dbReference>
<feature type="transmembrane region" description="Helical" evidence="11">
    <location>
        <begin position="207"/>
        <end position="226"/>
    </location>
</feature>
<evidence type="ECO:0000256" key="1">
    <source>
        <dbReference type="ARBA" id="ARBA00004141"/>
    </source>
</evidence>
<feature type="transmembrane region" description="Helical" evidence="11">
    <location>
        <begin position="120"/>
        <end position="143"/>
    </location>
</feature>
<dbReference type="GO" id="GO:0005216">
    <property type="term" value="F:monoatomic ion channel activity"/>
    <property type="evidence" value="ECO:0007669"/>
    <property type="project" value="InterPro"/>
</dbReference>